<sequence>MTTDKKNIGLIAFLLMLIVAIGYLSYQNAKDYSELKNAFELEKIELELELDDVIRDYDNAISRKENISKKLKDQLYKIVRLRDTIKSLKSYNYGLIRKYRRRIARLESQNKKLFVQVDSLNNLNNELLAENVTVKEELGEKEELNTSLVRKNKLLFNRKKNLEEKVAKAKIIRTSQIIAIAMKESSNGKLSSTSKLNDIGFFKVSFDLLENKFAGKGLKSICIQILDENRNIVSRKGITVIRNKSKIIYSDLFVADYRNKETGLVSLIKVDRENIQRGVYTIKVFVEGIYSGETIVKLR</sequence>
<dbReference type="AlphaFoldDB" id="A0A2H1E621"/>
<dbReference type="STRING" id="1349785.GCA_000509405_02442"/>
<dbReference type="KEGG" id="tmar:MARIT_0209"/>
<dbReference type="GeneID" id="47721814"/>
<protein>
    <submittedName>
        <fullName evidence="3">Uncharacterized protein</fullName>
    </submittedName>
</protein>
<evidence type="ECO:0000313" key="3">
    <source>
        <dbReference type="EMBL" id="SFZ80119.1"/>
    </source>
</evidence>
<dbReference type="EMBL" id="LT634361">
    <property type="protein sequence ID" value="SFZ80119.1"/>
    <property type="molecule type" value="Genomic_DNA"/>
</dbReference>
<evidence type="ECO:0000256" key="1">
    <source>
        <dbReference type="SAM" id="Coils"/>
    </source>
</evidence>
<dbReference type="Proteomes" id="UP000231564">
    <property type="component" value="Chromosome MARIT"/>
</dbReference>
<keyword evidence="2" id="KW-1133">Transmembrane helix</keyword>
<keyword evidence="2" id="KW-0472">Membrane</keyword>
<gene>
    <name evidence="3" type="ORF">MARIT_0209</name>
</gene>
<feature type="transmembrane region" description="Helical" evidence="2">
    <location>
        <begin position="7"/>
        <end position="26"/>
    </location>
</feature>
<evidence type="ECO:0000256" key="2">
    <source>
        <dbReference type="SAM" id="Phobius"/>
    </source>
</evidence>
<keyword evidence="2" id="KW-0812">Transmembrane</keyword>
<keyword evidence="4" id="KW-1185">Reference proteome</keyword>
<accession>A0A2H1E621</accession>
<keyword evidence="1" id="KW-0175">Coiled coil</keyword>
<organism evidence="3 4">
    <name type="scientific">Tenacibaculum maritimum NCIMB 2154</name>
    <dbReference type="NCBI Taxonomy" id="1349785"/>
    <lineage>
        <taxon>Bacteria</taxon>
        <taxon>Pseudomonadati</taxon>
        <taxon>Bacteroidota</taxon>
        <taxon>Flavobacteriia</taxon>
        <taxon>Flavobacteriales</taxon>
        <taxon>Flavobacteriaceae</taxon>
        <taxon>Tenacibaculum</taxon>
    </lineage>
</organism>
<evidence type="ECO:0000313" key="4">
    <source>
        <dbReference type="Proteomes" id="UP000231564"/>
    </source>
</evidence>
<reference evidence="3 4" key="1">
    <citation type="submission" date="2016-11" db="EMBL/GenBank/DDBJ databases">
        <authorList>
            <person name="Jaros S."/>
            <person name="Januszkiewicz K."/>
            <person name="Wedrychowicz H."/>
        </authorList>
    </citation>
    <scope>NUCLEOTIDE SEQUENCE [LARGE SCALE GENOMIC DNA]</scope>
    <source>
        <strain evidence="3">NCIMB 2154T</strain>
    </source>
</reference>
<dbReference type="OrthoDB" id="1187834at2"/>
<dbReference type="RefSeq" id="WP_024740309.1">
    <property type="nucleotide sequence ID" value="NZ_BAUG01000005.1"/>
</dbReference>
<feature type="coiled-coil region" evidence="1">
    <location>
        <begin position="29"/>
        <end position="172"/>
    </location>
</feature>
<name>A0A2H1E621_9FLAO</name>
<proteinExistence type="predicted"/>